<dbReference type="InterPro" id="IPR027482">
    <property type="entry name" value="Sec1-like_dom2"/>
</dbReference>
<keyword evidence="3" id="KW-1185">Reference proteome</keyword>
<dbReference type="InParanoid" id="A0A2R5GQ98"/>
<dbReference type="FunCoup" id="A0A2R5GQ98">
    <property type="interactions" value="317"/>
</dbReference>
<dbReference type="Gene3D" id="3.40.50.2060">
    <property type="match status" value="1"/>
</dbReference>
<dbReference type="InterPro" id="IPR043127">
    <property type="entry name" value="Sec-1-like_dom3a"/>
</dbReference>
<dbReference type="SUPFAM" id="SSF56815">
    <property type="entry name" value="Sec1/munc18-like (SM) proteins"/>
    <property type="match status" value="1"/>
</dbReference>
<evidence type="ECO:0000256" key="1">
    <source>
        <dbReference type="ARBA" id="ARBA00009884"/>
    </source>
</evidence>
<dbReference type="AlphaFoldDB" id="A0A2R5GQ98"/>
<dbReference type="Gene3D" id="1.25.40.60">
    <property type="match status" value="1"/>
</dbReference>
<dbReference type="Pfam" id="PF00995">
    <property type="entry name" value="Sec1"/>
    <property type="match status" value="1"/>
</dbReference>
<gene>
    <name evidence="2" type="ORF">FCC1311_067512</name>
</gene>
<dbReference type="EMBL" id="BEYU01000077">
    <property type="protein sequence ID" value="GBG30531.1"/>
    <property type="molecule type" value="Genomic_DNA"/>
</dbReference>
<dbReference type="PANTHER" id="PTHR11679">
    <property type="entry name" value="VESICLE PROTEIN SORTING-ASSOCIATED"/>
    <property type="match status" value="1"/>
</dbReference>
<dbReference type="Gene3D" id="3.90.830.10">
    <property type="entry name" value="Syntaxin Binding Protein 1, Chain A, domain 2"/>
    <property type="match status" value="1"/>
</dbReference>
<evidence type="ECO:0000313" key="2">
    <source>
        <dbReference type="EMBL" id="GBG30531.1"/>
    </source>
</evidence>
<organism evidence="2 3">
    <name type="scientific">Hondaea fermentalgiana</name>
    <dbReference type="NCBI Taxonomy" id="2315210"/>
    <lineage>
        <taxon>Eukaryota</taxon>
        <taxon>Sar</taxon>
        <taxon>Stramenopiles</taxon>
        <taxon>Bigyra</taxon>
        <taxon>Labyrinthulomycetes</taxon>
        <taxon>Thraustochytrida</taxon>
        <taxon>Thraustochytriidae</taxon>
        <taxon>Hondaea</taxon>
    </lineage>
</organism>
<dbReference type="InterPro" id="IPR043154">
    <property type="entry name" value="Sec-1-like_dom1"/>
</dbReference>
<comment type="similarity">
    <text evidence="1">Belongs to the STXBP/unc-18/SEC1 family.</text>
</comment>
<dbReference type="GO" id="GO:0016192">
    <property type="term" value="P:vesicle-mediated transport"/>
    <property type="evidence" value="ECO:0007669"/>
    <property type="project" value="InterPro"/>
</dbReference>
<reference evidence="2 3" key="1">
    <citation type="submission" date="2017-12" db="EMBL/GenBank/DDBJ databases">
        <title>Sequencing, de novo assembly and annotation of complete genome of a new Thraustochytrid species, strain FCC1311.</title>
        <authorList>
            <person name="Sedici K."/>
            <person name="Godart F."/>
            <person name="Aiese Cigliano R."/>
            <person name="Sanseverino W."/>
            <person name="Barakat M."/>
            <person name="Ortet P."/>
            <person name="Marechal E."/>
            <person name="Cagnac O."/>
            <person name="Amato A."/>
        </authorList>
    </citation>
    <scope>NUCLEOTIDE SEQUENCE [LARGE SCALE GENOMIC DNA]</scope>
</reference>
<dbReference type="OrthoDB" id="10266265at2759"/>
<evidence type="ECO:0000313" key="3">
    <source>
        <dbReference type="Proteomes" id="UP000241890"/>
    </source>
</evidence>
<dbReference type="InterPro" id="IPR036045">
    <property type="entry name" value="Sec1-like_sf"/>
</dbReference>
<dbReference type="Gene3D" id="3.40.50.1910">
    <property type="match status" value="1"/>
</dbReference>
<accession>A0A2R5GQ98</accession>
<comment type="caution">
    <text evidence="2">The sequence shown here is derived from an EMBL/GenBank/DDBJ whole genome shotgun (WGS) entry which is preliminary data.</text>
</comment>
<proteinExistence type="inferred from homology"/>
<dbReference type="PIRSF" id="PIRSF005715">
    <property type="entry name" value="VPS45_Sec1"/>
    <property type="match status" value="1"/>
</dbReference>
<dbReference type="InterPro" id="IPR001619">
    <property type="entry name" value="Sec1-like"/>
</dbReference>
<dbReference type="Proteomes" id="UP000241890">
    <property type="component" value="Unassembled WGS sequence"/>
</dbReference>
<sequence length="593" mass="66559">MASGSMTAGGPKETGFSHLQRENQGMNPATACEGYFDKILSSISGMKVLLLDWETTGILSMVMSQTKVLEREVFLATNLTESREAMMHLKAVVYCRPTRSNVQALRQELREPKYGEYHIFFSNIVRQDLLQQLADADEREVVKQVQEVFADFYAVNNELFTLNIANSLLHSVPRTRWSRDEEGSYYRTVEGVLASLLAFKKRPAIRFQRSSDLCHNFAREIKHQMEREQQLFDFRDGQSSLLLIVDRRDDPVTPLLTQWTYQAMVHELLGIRNNRVSLAKAPGISADMEEVVLALSDQFFESHMYTNFGDLAEAVAELLQNYQRQQKTNQQIESIEDMQRFVESYPQFKQFATNVSKHVAVVGELVRLVNSHKLMEVSQLEQELACTSDHATQIEEVKAKILSPSTSRPDALRLVLLYAIRYENHPGNAIGQLKRMLREKGVEEVRIQLVDQILAYGGASKRGSDLFGESTLLSKSLKLATRAIKGVSNVYTQHNPLLAETLDKLAKGKLSEKVFAFAGSGNAREKPRDVIVFILGGATFEEAAAVHRFNVANPGMRVVIGGSSVHSSNTFLSELARLGSGGLPVSSFQSRND</sequence>
<protein>
    <submittedName>
        <fullName evidence="2">Vacuolar protein sorting-associated protein 45</fullName>
    </submittedName>
</protein>
<name>A0A2R5GQ98_9STRA</name>